<dbReference type="Gene3D" id="2.130.10.10">
    <property type="entry name" value="YVTN repeat-like/Quinoprotein amine dehydrogenase"/>
    <property type="match status" value="2"/>
</dbReference>
<gene>
    <name evidence="3" type="ORF">H310_05671</name>
</gene>
<dbReference type="RefSeq" id="XP_008868662.1">
    <property type="nucleotide sequence ID" value="XM_008870440.1"/>
</dbReference>
<dbReference type="OrthoDB" id="6262491at2759"/>
<dbReference type="InterPro" id="IPR040066">
    <property type="entry name" value="WDR31"/>
</dbReference>
<keyword evidence="1" id="KW-0853">WD repeat</keyword>
<proteinExistence type="predicted"/>
<dbReference type="SMART" id="SM00320">
    <property type="entry name" value="WD40"/>
    <property type="match status" value="5"/>
</dbReference>
<dbReference type="InterPro" id="IPR015943">
    <property type="entry name" value="WD40/YVTN_repeat-like_dom_sf"/>
</dbReference>
<dbReference type="AlphaFoldDB" id="A0A024U833"/>
<evidence type="ECO:0000256" key="1">
    <source>
        <dbReference type="PROSITE-ProRule" id="PRU00221"/>
    </source>
</evidence>
<dbReference type="PANTHER" id="PTHR19869:SF1">
    <property type="entry name" value="WD REPEAT-CONTAINING PROTEIN 31"/>
    <property type="match status" value="1"/>
</dbReference>
<dbReference type="Pfam" id="PF00400">
    <property type="entry name" value="WD40"/>
    <property type="match status" value="3"/>
</dbReference>
<dbReference type="PROSITE" id="PS50294">
    <property type="entry name" value="WD_REPEATS_REGION"/>
    <property type="match status" value="1"/>
</dbReference>
<feature type="repeat" description="WD" evidence="1">
    <location>
        <begin position="265"/>
        <end position="312"/>
    </location>
</feature>
<dbReference type="eggNOG" id="KOG0279">
    <property type="taxonomic scope" value="Eukaryota"/>
</dbReference>
<reference evidence="3" key="1">
    <citation type="submission" date="2013-12" db="EMBL/GenBank/DDBJ databases">
        <title>The Genome Sequence of Aphanomyces invadans NJM9701.</title>
        <authorList>
            <consortium name="The Broad Institute Genomics Platform"/>
            <person name="Russ C."/>
            <person name="Tyler B."/>
            <person name="van West P."/>
            <person name="Dieguez-Uribeondo J."/>
            <person name="Young S.K."/>
            <person name="Zeng Q."/>
            <person name="Gargeya S."/>
            <person name="Fitzgerald M."/>
            <person name="Abouelleil A."/>
            <person name="Alvarado L."/>
            <person name="Chapman S.B."/>
            <person name="Gainer-Dewar J."/>
            <person name="Goldberg J."/>
            <person name="Griggs A."/>
            <person name="Gujja S."/>
            <person name="Hansen M."/>
            <person name="Howarth C."/>
            <person name="Imamovic A."/>
            <person name="Ireland A."/>
            <person name="Larimer J."/>
            <person name="McCowan C."/>
            <person name="Murphy C."/>
            <person name="Pearson M."/>
            <person name="Poon T.W."/>
            <person name="Priest M."/>
            <person name="Roberts A."/>
            <person name="Saif S."/>
            <person name="Shea T."/>
            <person name="Sykes S."/>
            <person name="Wortman J."/>
            <person name="Nusbaum C."/>
            <person name="Birren B."/>
        </authorList>
    </citation>
    <scope>NUCLEOTIDE SEQUENCE [LARGE SCALE GENOMIC DNA]</scope>
    <source>
        <strain evidence="3">NJM9701</strain>
    </source>
</reference>
<feature type="repeat" description="WD" evidence="1">
    <location>
        <begin position="174"/>
        <end position="216"/>
    </location>
</feature>
<dbReference type="InterPro" id="IPR001680">
    <property type="entry name" value="WD40_rpt"/>
</dbReference>
<dbReference type="STRING" id="157072.A0A024U833"/>
<dbReference type="SUPFAM" id="SSF50978">
    <property type="entry name" value="WD40 repeat-like"/>
    <property type="match status" value="1"/>
</dbReference>
<evidence type="ECO:0000256" key="2">
    <source>
        <dbReference type="SAM" id="MobiDB-lite"/>
    </source>
</evidence>
<dbReference type="EMBL" id="KI913961">
    <property type="protein sequence ID" value="ETW02057.1"/>
    <property type="molecule type" value="Genomic_DNA"/>
</dbReference>
<feature type="repeat" description="WD" evidence="1">
    <location>
        <begin position="132"/>
        <end position="173"/>
    </location>
</feature>
<dbReference type="PANTHER" id="PTHR19869">
    <property type="entry name" value="SPERMATID WD-REPEAT PROTEIN"/>
    <property type="match status" value="1"/>
</dbReference>
<organism evidence="3">
    <name type="scientific">Aphanomyces invadans</name>
    <dbReference type="NCBI Taxonomy" id="157072"/>
    <lineage>
        <taxon>Eukaryota</taxon>
        <taxon>Sar</taxon>
        <taxon>Stramenopiles</taxon>
        <taxon>Oomycota</taxon>
        <taxon>Saprolegniomycetes</taxon>
        <taxon>Saprolegniales</taxon>
        <taxon>Verrucalvaceae</taxon>
        <taxon>Aphanomyces</taxon>
    </lineage>
</organism>
<protein>
    <submittedName>
        <fullName evidence="3">Uncharacterized protein</fullName>
    </submittedName>
</protein>
<feature type="region of interest" description="Disordered" evidence="2">
    <location>
        <begin position="1"/>
        <end position="35"/>
    </location>
</feature>
<dbReference type="PROSITE" id="PS50082">
    <property type="entry name" value="WD_REPEATS_2"/>
    <property type="match status" value="3"/>
</dbReference>
<name>A0A024U833_9STRA</name>
<dbReference type="InterPro" id="IPR036322">
    <property type="entry name" value="WD40_repeat_dom_sf"/>
</dbReference>
<accession>A0A024U833</accession>
<sequence length="363" mass="39268">MGACTSKSGPRRMDTWAAGDPDAAATEGRSTDATLPATERDGNIYLHDSNTPVSCVVTTTGNVCASGWDDGTIKLIDFNARCVVRSWSAHSRSVNRMVVGARSSSLYSCSRDTTIVRHSLIDTLSTAAPTTFAGHSLTVSALALDPTETRLASGSRDTSVILWDAATATQMQHTSTSQNIVTCMAWVPTEAQVVAQGGEDLRLRFWDARTWKTPAQTIEGYVYFPLAMACSLDGHYVFTSSKGFNAVGCEGRVWDRRTGKQVVEMTGHSQDATACAFLPHQCVQWNADEGITASKDSSVRVWNTMTGELLASTQDGGAGMFTSLACVEPASKDDQRTRILASSFSGRIDMYEWDRTKRSLELV</sequence>
<dbReference type="GeneID" id="20082721"/>
<dbReference type="VEuPathDB" id="FungiDB:H310_05671"/>
<evidence type="ECO:0000313" key="3">
    <source>
        <dbReference type="EMBL" id="ETW02057.1"/>
    </source>
</evidence>